<dbReference type="EMBL" id="CP072793">
    <property type="protein sequence ID" value="QTR52943.1"/>
    <property type="molecule type" value="Genomic_DNA"/>
</dbReference>
<accession>A0A975F8H7</accession>
<keyword evidence="1" id="KW-1133">Transmembrane helix</keyword>
<dbReference type="AlphaFoldDB" id="A0A975F8H7"/>
<proteinExistence type="predicted"/>
<gene>
    <name evidence="2" type="ORF">J9260_14720</name>
</gene>
<reference evidence="2" key="1">
    <citation type="submission" date="2021-04" db="EMBL/GenBank/DDBJ databases">
        <title>Genomics, taxonomy and metabolism of representatives of sulfur bacteria of the genus Thiothrix: Thiothrix fructosivorans QT, Thiothrix unzii A1T and three new species, Thiothrix subterranea sp. nov., Thiothrix litoralis sp. nov. and 'Candidatus Thiothrix anitrata' sp. nov.</title>
        <authorList>
            <person name="Ravin N.V."/>
            <person name="Smolyakov D."/>
            <person name="Rudenko T.S."/>
            <person name="Mardanov A.V."/>
            <person name="Beletsky A.V."/>
            <person name="Markov N.D."/>
            <person name="Fomenkov A.I."/>
            <person name="Roberts R.J."/>
            <person name="Karnachuk O.V."/>
            <person name="Novikov A."/>
            <person name="Grabovich M.Y."/>
        </authorList>
    </citation>
    <scope>NUCLEOTIDE SEQUENCE</scope>
    <source>
        <strain evidence="2">A1</strain>
    </source>
</reference>
<evidence type="ECO:0000313" key="3">
    <source>
        <dbReference type="Proteomes" id="UP000672009"/>
    </source>
</evidence>
<organism evidence="2 3">
    <name type="scientific">Thiothrix unzii</name>
    <dbReference type="NCBI Taxonomy" id="111769"/>
    <lineage>
        <taxon>Bacteria</taxon>
        <taxon>Pseudomonadati</taxon>
        <taxon>Pseudomonadota</taxon>
        <taxon>Gammaproteobacteria</taxon>
        <taxon>Thiotrichales</taxon>
        <taxon>Thiotrichaceae</taxon>
        <taxon>Thiothrix</taxon>
    </lineage>
</organism>
<keyword evidence="3" id="KW-1185">Reference proteome</keyword>
<evidence type="ECO:0000256" key="1">
    <source>
        <dbReference type="SAM" id="Phobius"/>
    </source>
</evidence>
<evidence type="ECO:0000313" key="2">
    <source>
        <dbReference type="EMBL" id="QTR52943.1"/>
    </source>
</evidence>
<dbReference type="Proteomes" id="UP000672009">
    <property type="component" value="Chromosome"/>
</dbReference>
<keyword evidence="1" id="KW-0812">Transmembrane</keyword>
<keyword evidence="1" id="KW-0472">Membrane</keyword>
<dbReference type="RefSeq" id="WP_210218473.1">
    <property type="nucleotide sequence ID" value="NZ_CP072793.1"/>
</dbReference>
<name>A0A975F8H7_9GAMM</name>
<dbReference type="KEGG" id="tun:J9260_14720"/>
<sequence>MKHTATFGGCRVLGGRYALLECLVSSNIGQVYRGRDLEQMQSYGVESRILVHILPDTCNAQPLDALFQQMLATHQHLNIDSVMPPLAYGEVDGERFMVLQCPQAASVHALTDLNGHVSTLPAQAKHTLKRLRKAGFVSKHINPALLYLSVTQQVYVLATALLPAIQAIPYKMPGMSLRQRRLNFLLGCLGLSVFATVSAAAGSYLLHAEMDAAHTKLATLATDDNMPDTAPLQLAMINTEQLPNVRSDWRNSDRVTITNHSTTLPAPMLMSAMEVKPSPSVLSAKPMRIPTSSTTTPSVQRAVLRPVPKAEAPQPKTDTKKDKVVKPQATLAPVAVAPIPVVAPPRAVETQTVTAQPEDLSIETLASNAEQAIAAGQLSKARQYVDAIRAQSHLHPAVQRLSHAIVGRYHEQVRAALQVSDPERAGDLLHSAKATIKEFNLTTTNSAQQVLEHKVAQFY</sequence>
<protein>
    <submittedName>
        <fullName evidence="2">Uncharacterized protein</fullName>
    </submittedName>
</protein>
<feature type="transmembrane region" description="Helical" evidence="1">
    <location>
        <begin position="182"/>
        <end position="206"/>
    </location>
</feature>